<organism evidence="1 2">
    <name type="scientific">Sphagnum jensenii</name>
    <dbReference type="NCBI Taxonomy" id="128206"/>
    <lineage>
        <taxon>Eukaryota</taxon>
        <taxon>Viridiplantae</taxon>
        <taxon>Streptophyta</taxon>
        <taxon>Embryophyta</taxon>
        <taxon>Bryophyta</taxon>
        <taxon>Sphagnophytina</taxon>
        <taxon>Sphagnopsida</taxon>
        <taxon>Sphagnales</taxon>
        <taxon>Sphagnaceae</taxon>
        <taxon>Sphagnum</taxon>
    </lineage>
</organism>
<dbReference type="EMBL" id="OZ023710">
    <property type="protein sequence ID" value="CAK9882831.1"/>
    <property type="molecule type" value="Genomic_DNA"/>
</dbReference>
<name>A0ABP1C1V1_9BRYO</name>
<proteinExistence type="predicted"/>
<dbReference type="Proteomes" id="UP001497522">
    <property type="component" value="Chromosome 9"/>
</dbReference>
<accession>A0ABP1C1V1</accession>
<feature type="non-terminal residue" evidence="1">
    <location>
        <position position="124"/>
    </location>
</feature>
<reference evidence="1" key="1">
    <citation type="submission" date="2024-03" db="EMBL/GenBank/DDBJ databases">
        <authorList>
            <consortium name="ELIXIR-Norway"/>
            <consortium name="Elixir Norway"/>
        </authorList>
    </citation>
    <scope>NUCLEOTIDE SEQUENCE</scope>
</reference>
<evidence type="ECO:0000313" key="1">
    <source>
        <dbReference type="EMBL" id="CAK9882831.1"/>
    </source>
</evidence>
<gene>
    <name evidence="1" type="ORF">CSSPJE1EN2_LOCUS24082</name>
</gene>
<evidence type="ECO:0000313" key="2">
    <source>
        <dbReference type="Proteomes" id="UP001497522"/>
    </source>
</evidence>
<keyword evidence="2" id="KW-1185">Reference proteome</keyword>
<protein>
    <submittedName>
        <fullName evidence="1">Uncharacterized protein</fullName>
    </submittedName>
</protein>
<sequence length="124" mass="13531">MDFVTHSLSCCTAFGKPGSFILHQHGVREKASQRFFLQKEASPGGLHVCRRIAGAAGVLKNFPEFNKVPGGGVVYQSWWGVSSSEKLRKLCVRAGAGDDSEDSSTDTSWHHPMPPAIDQVVQYL</sequence>